<organism evidence="2 3">
    <name type="scientific">Georgenia halophila</name>
    <dbReference type="NCBI Taxonomy" id="620889"/>
    <lineage>
        <taxon>Bacteria</taxon>
        <taxon>Bacillati</taxon>
        <taxon>Actinomycetota</taxon>
        <taxon>Actinomycetes</taxon>
        <taxon>Micrococcales</taxon>
        <taxon>Bogoriellaceae</taxon>
        <taxon>Georgenia</taxon>
    </lineage>
</organism>
<protein>
    <recommendedName>
        <fullName evidence="4">ABC transporter permease</fullName>
    </recommendedName>
</protein>
<evidence type="ECO:0000313" key="3">
    <source>
        <dbReference type="Proteomes" id="UP001500622"/>
    </source>
</evidence>
<feature type="transmembrane region" description="Helical" evidence="1">
    <location>
        <begin position="237"/>
        <end position="257"/>
    </location>
</feature>
<keyword evidence="3" id="KW-1185">Reference proteome</keyword>
<keyword evidence="1" id="KW-1133">Transmembrane helix</keyword>
<evidence type="ECO:0008006" key="4">
    <source>
        <dbReference type="Google" id="ProtNLM"/>
    </source>
</evidence>
<evidence type="ECO:0000313" key="2">
    <source>
        <dbReference type="EMBL" id="GAA4429320.1"/>
    </source>
</evidence>
<comment type="caution">
    <text evidence="2">The sequence shown here is derived from an EMBL/GenBank/DDBJ whole genome shotgun (WGS) entry which is preliminary data.</text>
</comment>
<dbReference type="RefSeq" id="WP_345217219.1">
    <property type="nucleotide sequence ID" value="NZ_BAABGN010000012.1"/>
</dbReference>
<accession>A0ABP8LJA1</accession>
<keyword evidence="1" id="KW-0812">Transmembrane</keyword>
<feature type="transmembrane region" description="Helical" evidence="1">
    <location>
        <begin position="84"/>
        <end position="105"/>
    </location>
</feature>
<evidence type="ECO:0000256" key="1">
    <source>
        <dbReference type="SAM" id="Phobius"/>
    </source>
</evidence>
<sequence length="265" mass="28041">MTTLTATDPAAAAPAMPTTSERRTPFIRLVRMELRKQLDTRAGKGLLIAIVVVSAAVVALQLWFNQPENLTWASLSDGASLGQALLLPLIGIMAATSEWSQRTALVTFTLEPRRTLVNLAKLTSAVWLGVIVMVATYAISAVLNVVGMVAFDGDGSWSLSGGALLGMLLGVLLLVIQGVGFGLALLNTPVAIVAYLVLPTLFTILAAFPSLAGVGEWLDLNTTMLPLIEWNLDGGSLARLATSAAVWILLPLGFGLWRTAHREVA</sequence>
<keyword evidence="1" id="KW-0472">Membrane</keyword>
<feature type="transmembrane region" description="Helical" evidence="1">
    <location>
        <begin position="45"/>
        <end position="64"/>
    </location>
</feature>
<dbReference type="Proteomes" id="UP001500622">
    <property type="component" value="Unassembled WGS sequence"/>
</dbReference>
<reference evidence="3" key="1">
    <citation type="journal article" date="2019" name="Int. J. Syst. Evol. Microbiol.">
        <title>The Global Catalogue of Microorganisms (GCM) 10K type strain sequencing project: providing services to taxonomists for standard genome sequencing and annotation.</title>
        <authorList>
            <consortium name="The Broad Institute Genomics Platform"/>
            <consortium name="The Broad Institute Genome Sequencing Center for Infectious Disease"/>
            <person name="Wu L."/>
            <person name="Ma J."/>
        </authorList>
    </citation>
    <scope>NUCLEOTIDE SEQUENCE [LARGE SCALE GENOMIC DNA]</scope>
    <source>
        <strain evidence="3">JCM 17810</strain>
    </source>
</reference>
<feature type="transmembrane region" description="Helical" evidence="1">
    <location>
        <begin position="193"/>
        <end position="217"/>
    </location>
</feature>
<feature type="transmembrane region" description="Helical" evidence="1">
    <location>
        <begin position="126"/>
        <end position="151"/>
    </location>
</feature>
<dbReference type="EMBL" id="BAABGN010000012">
    <property type="protein sequence ID" value="GAA4429320.1"/>
    <property type="molecule type" value="Genomic_DNA"/>
</dbReference>
<feature type="transmembrane region" description="Helical" evidence="1">
    <location>
        <begin position="163"/>
        <end position="186"/>
    </location>
</feature>
<gene>
    <name evidence="2" type="ORF">GCM10023169_31530</name>
</gene>
<proteinExistence type="predicted"/>
<name>A0ABP8LJA1_9MICO</name>